<evidence type="ECO:0000256" key="1">
    <source>
        <dbReference type="SAM" id="MobiDB-lite"/>
    </source>
</evidence>
<feature type="compositionally biased region" description="Low complexity" evidence="1">
    <location>
        <begin position="628"/>
        <end position="646"/>
    </location>
</feature>
<proteinExistence type="predicted"/>
<reference evidence="3 4" key="1">
    <citation type="journal article" date="2016" name="Mol. Biol. Evol.">
        <title>Comparative Genomics of Early-Diverging Mushroom-Forming Fungi Provides Insights into the Origins of Lignocellulose Decay Capabilities.</title>
        <authorList>
            <person name="Nagy L.G."/>
            <person name="Riley R."/>
            <person name="Tritt A."/>
            <person name="Adam C."/>
            <person name="Daum C."/>
            <person name="Floudas D."/>
            <person name="Sun H."/>
            <person name="Yadav J.S."/>
            <person name="Pangilinan J."/>
            <person name="Larsson K.H."/>
            <person name="Matsuura K."/>
            <person name="Barry K."/>
            <person name="Labutti K."/>
            <person name="Kuo R."/>
            <person name="Ohm R.A."/>
            <person name="Bhattacharya S.S."/>
            <person name="Shirouzu T."/>
            <person name="Yoshinaga Y."/>
            <person name="Martin F.M."/>
            <person name="Grigoriev I.V."/>
            <person name="Hibbett D.S."/>
        </authorList>
    </citation>
    <scope>NUCLEOTIDE SEQUENCE [LARGE SCALE GENOMIC DNA]</scope>
    <source>
        <strain evidence="3 4">HHB12029</strain>
    </source>
</reference>
<gene>
    <name evidence="3" type="ORF">EXIGLDRAFT_763170</name>
</gene>
<evidence type="ECO:0000256" key="2">
    <source>
        <dbReference type="SAM" id="Phobius"/>
    </source>
</evidence>
<keyword evidence="2" id="KW-1133">Transmembrane helix</keyword>
<dbReference type="InParanoid" id="A0A165M986"/>
<keyword evidence="2" id="KW-0812">Transmembrane</keyword>
<evidence type="ECO:0000313" key="4">
    <source>
        <dbReference type="Proteomes" id="UP000077266"/>
    </source>
</evidence>
<dbReference type="EMBL" id="KV425914">
    <property type="protein sequence ID" value="KZV98940.1"/>
    <property type="molecule type" value="Genomic_DNA"/>
</dbReference>
<sequence>MSRPFSLNGPLFSPGAGAHNGNGSGAQWPRKWNPLQIKPWFVAILAGLFVALAVGIEVAYAFSVRNHGKLALPSRATPNLTFAPTGFDASNDPWSLSSTQFLKSFLSTLLITPLVFLLGKQDETIKLLQASSPHQSSATAERSLLLDYITANSIQSIYRGTLNKHGVIIVSAAACVIANLLQPLAGSLFTIRPTEVVLPQNTAIATTQLGLDPTFTDLDAFVAAAGFAEAAAFHNLSDPPFILGTWAVTEFEIPDGSKGNNGSATLQTVGIRSEPQCEGPSSVQLAGPDPNGNYTLTAAFTGCTGQVAIDGSLGDNAGVQSLAGCGGAANVNPSRAGAVFWYFLANPVNATVVLCNPKVEVFNVAASVNATTNELYDVTIVDDYPSQNDVTQFLSRGALNGIAFDPTDFDKLNNRLVQARAISTSTQLPEAALKLALKERDVQQQYPDFLGITAHIYQQYLAIVAKSIFFTNVRTAVPATIRQYQARLWLDPLSCHSLAAILVLTALMILYAQWSHHQTRSRIYLACPPGTIASAITLTSNSRWTALIGPADDAASVTKKLRGMRFRLDPITHHIIVEGEALGQPRNSVPPNSPMLDPRISVYSTSTKASPLPTPGTENKHFSFQGASAAMAQSPMSAQPFSSQPYMQPPPPPENQGLLSPYERVSYHDATGGVHPLPYGNGMPSPTIPRSN</sequence>
<dbReference type="OrthoDB" id="3248909at2759"/>
<protein>
    <submittedName>
        <fullName evidence="3">Uncharacterized protein</fullName>
    </submittedName>
</protein>
<name>A0A165M986_EXIGL</name>
<dbReference type="AlphaFoldDB" id="A0A165M986"/>
<dbReference type="InterPro" id="IPR021840">
    <property type="entry name" value="DUF3433"/>
</dbReference>
<dbReference type="PANTHER" id="PTHR37544">
    <property type="entry name" value="SPRAY-RELATED"/>
    <property type="match status" value="1"/>
</dbReference>
<accession>A0A165M986</accession>
<dbReference type="STRING" id="1314781.A0A165M986"/>
<keyword evidence="2" id="KW-0472">Membrane</keyword>
<dbReference type="Proteomes" id="UP000077266">
    <property type="component" value="Unassembled WGS sequence"/>
</dbReference>
<dbReference type="PANTHER" id="PTHR37544:SF1">
    <property type="entry name" value="PHOSPHORIBOSYLAMINOIMIDAZOLE-SUCCINOCARBOXAMIDE SYNTHASE"/>
    <property type="match status" value="1"/>
</dbReference>
<evidence type="ECO:0000313" key="3">
    <source>
        <dbReference type="EMBL" id="KZV98940.1"/>
    </source>
</evidence>
<organism evidence="3 4">
    <name type="scientific">Exidia glandulosa HHB12029</name>
    <dbReference type="NCBI Taxonomy" id="1314781"/>
    <lineage>
        <taxon>Eukaryota</taxon>
        <taxon>Fungi</taxon>
        <taxon>Dikarya</taxon>
        <taxon>Basidiomycota</taxon>
        <taxon>Agaricomycotina</taxon>
        <taxon>Agaricomycetes</taxon>
        <taxon>Auriculariales</taxon>
        <taxon>Exidiaceae</taxon>
        <taxon>Exidia</taxon>
    </lineage>
</organism>
<feature type="transmembrane region" description="Helical" evidence="2">
    <location>
        <begin position="101"/>
        <end position="119"/>
    </location>
</feature>
<keyword evidence="4" id="KW-1185">Reference proteome</keyword>
<feature type="region of interest" description="Disordered" evidence="1">
    <location>
        <begin position="628"/>
        <end position="692"/>
    </location>
</feature>
<feature type="transmembrane region" description="Helical" evidence="2">
    <location>
        <begin position="40"/>
        <end position="62"/>
    </location>
</feature>
<dbReference type="Pfam" id="PF11915">
    <property type="entry name" value="DUF3433"/>
    <property type="match status" value="1"/>
</dbReference>